<dbReference type="GO" id="GO:0006935">
    <property type="term" value="P:chemotaxis"/>
    <property type="evidence" value="ECO:0007669"/>
    <property type="project" value="UniProtKB-ARBA"/>
</dbReference>
<dbReference type="Gene3D" id="6.10.340.10">
    <property type="match status" value="1"/>
</dbReference>
<name>A0A1H4ENX4_9GAMM</name>
<keyword evidence="4 8" id="KW-0472">Membrane</keyword>
<evidence type="ECO:0000313" key="11">
    <source>
        <dbReference type="EMBL" id="SEA86814.1"/>
    </source>
</evidence>
<keyword evidence="5 7" id="KW-0807">Transducer</keyword>
<feature type="domain" description="HAMP" evidence="10">
    <location>
        <begin position="305"/>
        <end position="359"/>
    </location>
</feature>
<dbReference type="Pfam" id="PF00015">
    <property type="entry name" value="MCPsignal"/>
    <property type="match status" value="1"/>
</dbReference>
<protein>
    <submittedName>
        <fullName evidence="11">Methyl-accepting chemotaxis protein</fullName>
    </submittedName>
</protein>
<dbReference type="InterPro" id="IPR003660">
    <property type="entry name" value="HAMP_dom"/>
</dbReference>
<comment type="subcellular location">
    <subcellularLocation>
        <location evidence="1">Membrane</location>
        <topology evidence="1">Multi-pass membrane protein</topology>
    </subcellularLocation>
</comment>
<evidence type="ECO:0000256" key="2">
    <source>
        <dbReference type="ARBA" id="ARBA00022692"/>
    </source>
</evidence>
<dbReference type="CDD" id="cd11386">
    <property type="entry name" value="MCP_signal"/>
    <property type="match status" value="1"/>
</dbReference>
<dbReference type="AlphaFoldDB" id="A0A1H4ENX4"/>
<evidence type="ECO:0000313" key="12">
    <source>
        <dbReference type="Proteomes" id="UP000242469"/>
    </source>
</evidence>
<dbReference type="PROSITE" id="PS50885">
    <property type="entry name" value="HAMP"/>
    <property type="match status" value="1"/>
</dbReference>
<dbReference type="SMART" id="SM00283">
    <property type="entry name" value="MA"/>
    <property type="match status" value="1"/>
</dbReference>
<dbReference type="STRING" id="1122198.SAMN02745729_1093"/>
<evidence type="ECO:0000256" key="3">
    <source>
        <dbReference type="ARBA" id="ARBA00022989"/>
    </source>
</evidence>
<dbReference type="InterPro" id="IPR025991">
    <property type="entry name" value="Chemoreceptor_zinc-bind_dom"/>
</dbReference>
<evidence type="ECO:0000256" key="4">
    <source>
        <dbReference type="ARBA" id="ARBA00023136"/>
    </source>
</evidence>
<dbReference type="EMBL" id="FNRJ01000009">
    <property type="protein sequence ID" value="SEA86814.1"/>
    <property type="molecule type" value="Genomic_DNA"/>
</dbReference>
<evidence type="ECO:0000256" key="6">
    <source>
        <dbReference type="ARBA" id="ARBA00029447"/>
    </source>
</evidence>
<dbReference type="InterPro" id="IPR029150">
    <property type="entry name" value="dCache_3"/>
</dbReference>
<evidence type="ECO:0000259" key="10">
    <source>
        <dbReference type="PROSITE" id="PS50885"/>
    </source>
</evidence>
<dbReference type="PANTHER" id="PTHR32089">
    <property type="entry name" value="METHYL-ACCEPTING CHEMOTAXIS PROTEIN MCPB"/>
    <property type="match status" value="1"/>
</dbReference>
<dbReference type="Pfam" id="PF13682">
    <property type="entry name" value="CZB"/>
    <property type="match status" value="1"/>
</dbReference>
<evidence type="ECO:0000259" key="9">
    <source>
        <dbReference type="PROSITE" id="PS50111"/>
    </source>
</evidence>
<accession>A0A1H4ENX4</accession>
<keyword evidence="3 8" id="KW-1133">Transmembrane helix</keyword>
<evidence type="ECO:0000256" key="7">
    <source>
        <dbReference type="PROSITE-ProRule" id="PRU00284"/>
    </source>
</evidence>
<evidence type="ECO:0000256" key="8">
    <source>
        <dbReference type="SAM" id="Phobius"/>
    </source>
</evidence>
<gene>
    <name evidence="11" type="ORF">SAMN02745729_1093</name>
</gene>
<proteinExistence type="inferred from homology"/>
<dbReference type="SMART" id="SM00304">
    <property type="entry name" value="HAMP"/>
    <property type="match status" value="2"/>
</dbReference>
<dbReference type="Gene3D" id="1.20.120.30">
    <property type="entry name" value="Aspartate receptor, ligand-binding domain"/>
    <property type="match status" value="1"/>
</dbReference>
<dbReference type="RefSeq" id="WP_091826769.1">
    <property type="nucleotide sequence ID" value="NZ_FNRJ01000009.1"/>
</dbReference>
<dbReference type="CDD" id="cd06225">
    <property type="entry name" value="HAMP"/>
    <property type="match status" value="1"/>
</dbReference>
<reference evidence="12" key="1">
    <citation type="submission" date="2016-10" db="EMBL/GenBank/DDBJ databases">
        <authorList>
            <person name="Varghese N."/>
            <person name="Submissions S."/>
        </authorList>
    </citation>
    <scope>NUCLEOTIDE SEQUENCE [LARGE SCALE GENOMIC DNA]</scope>
    <source>
        <strain evidence="12">DSM 11526</strain>
    </source>
</reference>
<dbReference type="Gene3D" id="3.30.450.20">
    <property type="entry name" value="PAS domain"/>
    <property type="match status" value="1"/>
</dbReference>
<evidence type="ECO:0000256" key="1">
    <source>
        <dbReference type="ARBA" id="ARBA00004141"/>
    </source>
</evidence>
<dbReference type="Pfam" id="PF14827">
    <property type="entry name" value="dCache_3"/>
    <property type="match status" value="1"/>
</dbReference>
<dbReference type="Pfam" id="PF00672">
    <property type="entry name" value="HAMP"/>
    <property type="match status" value="1"/>
</dbReference>
<keyword evidence="12" id="KW-1185">Reference proteome</keyword>
<dbReference type="Gene3D" id="1.10.287.950">
    <property type="entry name" value="Methyl-accepting chemotaxis protein"/>
    <property type="match status" value="1"/>
</dbReference>
<dbReference type="GO" id="GO:0007165">
    <property type="term" value="P:signal transduction"/>
    <property type="evidence" value="ECO:0007669"/>
    <property type="project" value="UniProtKB-KW"/>
</dbReference>
<dbReference type="PANTHER" id="PTHR32089:SF119">
    <property type="entry name" value="METHYL-ACCEPTING CHEMOTAXIS PROTEIN CTPL"/>
    <property type="match status" value="1"/>
</dbReference>
<comment type="similarity">
    <text evidence="6">Belongs to the methyl-accepting chemotaxis (MCP) protein family.</text>
</comment>
<dbReference type="InterPro" id="IPR029151">
    <property type="entry name" value="Sensor-like_sf"/>
</dbReference>
<feature type="transmembrane region" description="Helical" evidence="8">
    <location>
        <begin position="281"/>
        <end position="303"/>
    </location>
</feature>
<dbReference type="Proteomes" id="UP000242469">
    <property type="component" value="Unassembled WGS sequence"/>
</dbReference>
<keyword evidence="2 8" id="KW-0812">Transmembrane</keyword>
<dbReference type="SUPFAM" id="SSF58104">
    <property type="entry name" value="Methyl-accepting chemotaxis protein (MCP) signaling domain"/>
    <property type="match status" value="1"/>
</dbReference>
<evidence type="ECO:0000256" key="5">
    <source>
        <dbReference type="ARBA" id="ARBA00023224"/>
    </source>
</evidence>
<dbReference type="SUPFAM" id="SSF103190">
    <property type="entry name" value="Sensory domain-like"/>
    <property type="match status" value="1"/>
</dbReference>
<organism evidence="11 12">
    <name type="scientific">Marinobacterium iners DSM 11526</name>
    <dbReference type="NCBI Taxonomy" id="1122198"/>
    <lineage>
        <taxon>Bacteria</taxon>
        <taxon>Pseudomonadati</taxon>
        <taxon>Pseudomonadota</taxon>
        <taxon>Gammaproteobacteria</taxon>
        <taxon>Oceanospirillales</taxon>
        <taxon>Oceanospirillaceae</taxon>
        <taxon>Marinobacterium</taxon>
    </lineage>
</organism>
<dbReference type="GO" id="GO:0016020">
    <property type="term" value="C:membrane"/>
    <property type="evidence" value="ECO:0007669"/>
    <property type="project" value="UniProtKB-SubCell"/>
</dbReference>
<dbReference type="FunFam" id="1.10.287.950:FF:000001">
    <property type="entry name" value="Methyl-accepting chemotaxis sensory transducer"/>
    <property type="match status" value="1"/>
</dbReference>
<dbReference type="OrthoDB" id="9760371at2"/>
<feature type="domain" description="Methyl-accepting transducer" evidence="9">
    <location>
        <begin position="364"/>
        <end position="600"/>
    </location>
</feature>
<dbReference type="PROSITE" id="PS50111">
    <property type="entry name" value="CHEMOTAXIS_TRANSDUC_2"/>
    <property type="match status" value="1"/>
</dbReference>
<dbReference type="InterPro" id="IPR004089">
    <property type="entry name" value="MCPsignal_dom"/>
</dbReference>
<sequence>MLNHLSIRMRVIGGFCLLLLLVALLVLPAVMRDFNNLIHAAEERELKVQFDKVLERIESERRLATAMATLVASQPSVQAALSDGARDRLLAELEGAFARLQSDFGLRQLQFHTPPAVSWLRVHRPEKYGDDLSGFRQTVVETNQKRVAVSGVEQGVAGLGIRGMVPLEVAGHHWGSVEFGFSLGQSFFDQVKQETGLDVALILNNAGQQTLFASTWGDQALLDPDVFKLALRGEGQMGTGELEGSPVAIYSNQLQDFSGQSIGVLSLAMDRSSYIDAYEQAFYELLAIIGAFLVLGVLIALYISHSVAKPLLQITHAMKNISSGDGDLTQRLPVNGKNELTDIASEFNHFISRIEALIQELMRAVASVSSSGSHLFDVSDHTLELANRQRRETTEIATAMNEMTATAQEVARSAASSAEVTQKADEEAQIGHRVVEDAIDAINALAADVASMRDVIRDVETRSEKINTILDVIRDIADQTNLLALNAAIEAARAGEQGRGFSVVADEVRALAHRTQNSTAEINDMISALKEGTGHTVRVIEQSQSQSEQTVSTAARAGEALQAITRGMDEIRDMTAQIASAAEEQTQVSETINQSVERVGTGAEETSVGASDILVSAAGIGSELSQLMRVIRKFRVTQDDVIELEVAKAAHQAWKMRLRAFLDGHADIPHEQAVSSHECDFGRWYYTTGKERYGNSSVLQAIEKPHDRLHQLIGEIIEAKHHGKEPEAERKYQEVAQLSGEIVSAIDRLIQEAR</sequence>